<dbReference type="EMBL" id="CP019699">
    <property type="protein sequence ID" value="AQS55728.1"/>
    <property type="molecule type" value="Genomic_DNA"/>
</dbReference>
<gene>
    <name evidence="2" type="ORF">B0W44_07905</name>
</gene>
<feature type="signal peptide" evidence="1">
    <location>
        <begin position="1"/>
        <end position="25"/>
    </location>
</feature>
<sequence length="83" mass="8843">MKKKTALLMSFALAIVLVVGQIAFAHGEDDNGGMGIMDGNGISGMMNNANMGQMMEAMNSPEGQEMMNACMNFMQSQNNDTSS</sequence>
<dbReference type="STRING" id="1471761.B0W44_07905"/>
<evidence type="ECO:0000256" key="1">
    <source>
        <dbReference type="SAM" id="SignalP"/>
    </source>
</evidence>
<evidence type="ECO:0008006" key="4">
    <source>
        <dbReference type="Google" id="ProtNLM"/>
    </source>
</evidence>
<accession>A0A1U9K6S1</accession>
<dbReference type="Proteomes" id="UP000188603">
    <property type="component" value="Chromosome"/>
</dbReference>
<protein>
    <recommendedName>
        <fullName evidence="4">FAD/FMN-containing dehydrogenase</fullName>
    </recommendedName>
</protein>
<reference evidence="2 3" key="1">
    <citation type="journal article" date="2015" name="Int. J. Syst. Evol. Microbiol.">
        <title>Novibacillus thermophilus gen. nov., sp. nov., a Gram-staining-negative and moderately thermophilic member of the family Thermoactinomycetaceae.</title>
        <authorList>
            <person name="Yang G."/>
            <person name="Chen J."/>
            <person name="Zhou S."/>
        </authorList>
    </citation>
    <scope>NUCLEOTIDE SEQUENCE [LARGE SCALE GENOMIC DNA]</scope>
    <source>
        <strain evidence="2 3">SG-1</strain>
    </source>
</reference>
<feature type="chain" id="PRO_5013047054" description="FAD/FMN-containing dehydrogenase" evidence="1">
    <location>
        <begin position="26"/>
        <end position="83"/>
    </location>
</feature>
<organism evidence="2 3">
    <name type="scientific">Novibacillus thermophilus</name>
    <dbReference type="NCBI Taxonomy" id="1471761"/>
    <lineage>
        <taxon>Bacteria</taxon>
        <taxon>Bacillati</taxon>
        <taxon>Bacillota</taxon>
        <taxon>Bacilli</taxon>
        <taxon>Bacillales</taxon>
        <taxon>Thermoactinomycetaceae</taxon>
        <taxon>Novibacillus</taxon>
    </lineage>
</organism>
<keyword evidence="1" id="KW-0732">Signal</keyword>
<dbReference type="KEGG" id="ntr:B0W44_07905"/>
<dbReference type="RefSeq" id="WP_077719590.1">
    <property type="nucleotide sequence ID" value="NZ_CP019699.1"/>
</dbReference>
<evidence type="ECO:0000313" key="3">
    <source>
        <dbReference type="Proteomes" id="UP000188603"/>
    </source>
</evidence>
<proteinExistence type="predicted"/>
<name>A0A1U9K6S1_9BACL</name>
<dbReference type="AlphaFoldDB" id="A0A1U9K6S1"/>
<evidence type="ECO:0000313" key="2">
    <source>
        <dbReference type="EMBL" id="AQS55728.1"/>
    </source>
</evidence>
<keyword evidence="3" id="KW-1185">Reference proteome</keyword>